<feature type="domain" description="Cytidyltransferase-like" evidence="10">
    <location>
        <begin position="5"/>
        <end position="134"/>
    </location>
</feature>
<feature type="binding site" evidence="9">
    <location>
        <begin position="89"/>
        <end position="91"/>
    </location>
    <ligand>
        <name>ATP</name>
        <dbReference type="ChEBI" id="CHEBI:30616"/>
    </ligand>
</feature>
<dbReference type="PRINTS" id="PR01020">
    <property type="entry name" value="LPSBIOSNTHSS"/>
</dbReference>
<evidence type="ECO:0000313" key="12">
    <source>
        <dbReference type="Proteomes" id="UP000051036"/>
    </source>
</evidence>
<reference evidence="11 12" key="1">
    <citation type="journal article" date="2015" name="Genome Announc.">
        <title>Expanding the biotechnology potential of lactobacilli through comparative genomics of 213 strains and associated genera.</title>
        <authorList>
            <person name="Sun Z."/>
            <person name="Harris H.M."/>
            <person name="McCann A."/>
            <person name="Guo C."/>
            <person name="Argimon S."/>
            <person name="Zhang W."/>
            <person name="Yang X."/>
            <person name="Jeffery I.B."/>
            <person name="Cooney J.C."/>
            <person name="Kagawa T.F."/>
            <person name="Liu W."/>
            <person name="Song Y."/>
            <person name="Salvetti E."/>
            <person name="Wrobel A."/>
            <person name="Rasinkangas P."/>
            <person name="Parkhill J."/>
            <person name="Rea M.C."/>
            <person name="O'Sullivan O."/>
            <person name="Ritari J."/>
            <person name="Douillard F.P."/>
            <person name="Paul Ross R."/>
            <person name="Yang R."/>
            <person name="Briner A.E."/>
            <person name="Felis G.E."/>
            <person name="de Vos W.M."/>
            <person name="Barrangou R."/>
            <person name="Klaenhammer T.R."/>
            <person name="Caufield P.W."/>
            <person name="Cui Y."/>
            <person name="Zhang H."/>
            <person name="O'Toole P.W."/>
        </authorList>
    </citation>
    <scope>NUCLEOTIDE SEQUENCE [LARGE SCALE GENOMIC DNA]</scope>
    <source>
        <strain evidence="11 12">DSM 16043</strain>
    </source>
</reference>
<dbReference type="GO" id="GO:0005737">
    <property type="term" value="C:cytoplasm"/>
    <property type="evidence" value="ECO:0007669"/>
    <property type="project" value="UniProtKB-SubCell"/>
</dbReference>
<dbReference type="SUPFAM" id="SSF52374">
    <property type="entry name" value="Nucleotidylyl transferase"/>
    <property type="match status" value="1"/>
</dbReference>
<evidence type="ECO:0000256" key="3">
    <source>
        <dbReference type="ARBA" id="ARBA00022695"/>
    </source>
</evidence>
<feature type="binding site" evidence="9">
    <location>
        <position position="99"/>
    </location>
    <ligand>
        <name>ATP</name>
        <dbReference type="ChEBI" id="CHEBI:30616"/>
    </ligand>
</feature>
<dbReference type="OrthoDB" id="9806661at2"/>
<feature type="binding site" evidence="9">
    <location>
        <begin position="124"/>
        <end position="130"/>
    </location>
    <ligand>
        <name>ATP</name>
        <dbReference type="ChEBI" id="CHEBI:30616"/>
    </ligand>
</feature>
<protein>
    <recommendedName>
        <fullName evidence="9">Phosphopantetheine adenylyltransferase</fullName>
        <ecNumber evidence="9">2.7.7.3</ecNumber>
    </recommendedName>
    <alternativeName>
        <fullName evidence="9">Dephospho-CoA pyrophosphorylase</fullName>
    </alternativeName>
    <alternativeName>
        <fullName evidence="9">Pantetheine-phosphate adenylyltransferase</fullName>
        <shortName evidence="9">PPAT</shortName>
    </alternativeName>
</protein>
<proteinExistence type="inferred from homology"/>
<comment type="pathway">
    <text evidence="9">Cofactor biosynthesis; coenzyme A biosynthesis; CoA from (R)-pantothenate: step 4/5.</text>
</comment>
<evidence type="ECO:0000256" key="9">
    <source>
        <dbReference type="HAMAP-Rule" id="MF_00151"/>
    </source>
</evidence>
<comment type="similarity">
    <text evidence="9">Belongs to the bacterial CoaD family.</text>
</comment>
<dbReference type="UniPathway" id="UPA00241">
    <property type="reaction ID" value="UER00355"/>
</dbReference>
<keyword evidence="1 9" id="KW-0963">Cytoplasm</keyword>
<evidence type="ECO:0000256" key="6">
    <source>
        <dbReference type="ARBA" id="ARBA00022842"/>
    </source>
</evidence>
<evidence type="ECO:0000313" key="11">
    <source>
        <dbReference type="EMBL" id="KRL91321.1"/>
    </source>
</evidence>
<dbReference type="GO" id="GO:0004595">
    <property type="term" value="F:pantetheine-phosphate adenylyltransferase activity"/>
    <property type="evidence" value="ECO:0007669"/>
    <property type="project" value="UniProtKB-UniRule"/>
</dbReference>
<dbReference type="STRING" id="1423763.FC46_GL000620"/>
<dbReference type="NCBIfam" id="TIGR01510">
    <property type="entry name" value="coaD_prev_kdtB"/>
    <property type="match status" value="1"/>
</dbReference>
<evidence type="ECO:0000259" key="10">
    <source>
        <dbReference type="Pfam" id="PF01467"/>
    </source>
</evidence>
<comment type="subunit">
    <text evidence="9">Homohexamer.</text>
</comment>
<feature type="binding site" evidence="9">
    <location>
        <position position="9"/>
    </location>
    <ligand>
        <name>substrate</name>
    </ligand>
</feature>
<dbReference type="PANTHER" id="PTHR21342:SF1">
    <property type="entry name" value="PHOSPHOPANTETHEINE ADENYLYLTRANSFERASE"/>
    <property type="match status" value="1"/>
</dbReference>
<keyword evidence="6 9" id="KW-0460">Magnesium</keyword>
<dbReference type="InterPro" id="IPR004821">
    <property type="entry name" value="Cyt_trans-like"/>
</dbReference>
<evidence type="ECO:0000256" key="5">
    <source>
        <dbReference type="ARBA" id="ARBA00022840"/>
    </source>
</evidence>
<dbReference type="EMBL" id="AZFM01000002">
    <property type="protein sequence ID" value="KRL91321.1"/>
    <property type="molecule type" value="Genomic_DNA"/>
</dbReference>
<keyword evidence="3 9" id="KW-0548">Nucleotidyltransferase</keyword>
<dbReference type="RefSeq" id="WP_057797155.1">
    <property type="nucleotide sequence ID" value="NZ_AZFM01000002.1"/>
</dbReference>
<sequence length="163" mass="18390">MSVSFFPGSFDPITNGHLDVIRQAANIFDQVYVVIMTNTNKNYLFSPDQREEFVRDAIQGIDNVQVIKRPEELAVNVAQELNVDTIVRGVRNTQDFLYEQQIAGINKKIYPKLNTVLLFTSPKNSFVASSMVKEVARFDGDISEFLPKKAAKALKEKMRSSNG</sequence>
<feature type="binding site" evidence="9">
    <location>
        <position position="41"/>
    </location>
    <ligand>
        <name>substrate</name>
    </ligand>
</feature>
<feature type="binding site" evidence="9">
    <location>
        <begin position="9"/>
        <end position="10"/>
    </location>
    <ligand>
        <name>ATP</name>
        <dbReference type="ChEBI" id="CHEBI:30616"/>
    </ligand>
</feature>
<feature type="binding site" evidence="9">
    <location>
        <position position="74"/>
    </location>
    <ligand>
        <name>substrate</name>
    </ligand>
</feature>
<dbReference type="PANTHER" id="PTHR21342">
    <property type="entry name" value="PHOSPHOPANTETHEINE ADENYLYLTRANSFERASE"/>
    <property type="match status" value="1"/>
</dbReference>
<dbReference type="HAMAP" id="MF_00151">
    <property type="entry name" value="PPAT_bact"/>
    <property type="match status" value="1"/>
</dbReference>
<feature type="binding site" evidence="9">
    <location>
        <position position="88"/>
    </location>
    <ligand>
        <name>substrate</name>
    </ligand>
</feature>
<comment type="cofactor">
    <cofactor evidence="9">
        <name>Mg(2+)</name>
        <dbReference type="ChEBI" id="CHEBI:18420"/>
    </cofactor>
</comment>
<comment type="subcellular location">
    <subcellularLocation>
        <location evidence="9">Cytoplasm</location>
    </subcellularLocation>
</comment>
<dbReference type="NCBIfam" id="TIGR00125">
    <property type="entry name" value="cyt_tran_rel"/>
    <property type="match status" value="1"/>
</dbReference>
<feature type="site" description="Transition state stabilizer" evidence="9">
    <location>
        <position position="17"/>
    </location>
</feature>
<evidence type="ECO:0000256" key="1">
    <source>
        <dbReference type="ARBA" id="ARBA00022490"/>
    </source>
</evidence>
<name>A0A0R1UD32_9LACO</name>
<comment type="caution">
    <text evidence="11">The sequence shown here is derived from an EMBL/GenBank/DDBJ whole genome shotgun (WGS) entry which is preliminary data.</text>
</comment>
<dbReference type="InterPro" id="IPR014729">
    <property type="entry name" value="Rossmann-like_a/b/a_fold"/>
</dbReference>
<evidence type="ECO:0000256" key="4">
    <source>
        <dbReference type="ARBA" id="ARBA00022741"/>
    </source>
</evidence>
<gene>
    <name evidence="9" type="primary">coaD</name>
    <name evidence="11" type="ORF">FC46_GL000620</name>
</gene>
<dbReference type="GO" id="GO:0005524">
    <property type="term" value="F:ATP binding"/>
    <property type="evidence" value="ECO:0007669"/>
    <property type="project" value="UniProtKB-KW"/>
</dbReference>
<dbReference type="Proteomes" id="UP000051036">
    <property type="component" value="Unassembled WGS sequence"/>
</dbReference>
<organism evidence="11 12">
    <name type="scientific">Lactobacillus kalixensis DSM 16043</name>
    <dbReference type="NCBI Taxonomy" id="1423763"/>
    <lineage>
        <taxon>Bacteria</taxon>
        <taxon>Bacillati</taxon>
        <taxon>Bacillota</taxon>
        <taxon>Bacilli</taxon>
        <taxon>Lactobacillales</taxon>
        <taxon>Lactobacillaceae</taxon>
        <taxon>Lactobacillus</taxon>
    </lineage>
</organism>
<keyword evidence="2 9" id="KW-0808">Transferase</keyword>
<keyword evidence="7 9" id="KW-0173">Coenzyme A biosynthesis</keyword>
<dbReference type="InterPro" id="IPR001980">
    <property type="entry name" value="PPAT"/>
</dbReference>
<dbReference type="AlphaFoldDB" id="A0A0R1UD32"/>
<keyword evidence="12" id="KW-1185">Reference proteome</keyword>
<keyword evidence="5 9" id="KW-0067">ATP-binding</keyword>
<comment type="function">
    <text evidence="9">Reversibly transfers an adenylyl group from ATP to 4'-phosphopantetheine, yielding dephospho-CoA (dPCoA) and pyrophosphate.</text>
</comment>
<dbReference type="GO" id="GO:0015937">
    <property type="term" value="P:coenzyme A biosynthetic process"/>
    <property type="evidence" value="ECO:0007669"/>
    <property type="project" value="UniProtKB-UniRule"/>
</dbReference>
<evidence type="ECO:0000256" key="7">
    <source>
        <dbReference type="ARBA" id="ARBA00022993"/>
    </source>
</evidence>
<accession>A0A0R1UD32</accession>
<dbReference type="PATRIC" id="fig|1423763.3.peg.624"/>
<dbReference type="Pfam" id="PF01467">
    <property type="entry name" value="CTP_transf_like"/>
    <property type="match status" value="1"/>
</dbReference>
<evidence type="ECO:0000256" key="8">
    <source>
        <dbReference type="ARBA" id="ARBA00029346"/>
    </source>
</evidence>
<dbReference type="Gene3D" id="3.40.50.620">
    <property type="entry name" value="HUPs"/>
    <property type="match status" value="1"/>
</dbReference>
<feature type="binding site" evidence="9">
    <location>
        <position position="17"/>
    </location>
    <ligand>
        <name>ATP</name>
        <dbReference type="ChEBI" id="CHEBI:30616"/>
    </ligand>
</feature>
<evidence type="ECO:0000256" key="2">
    <source>
        <dbReference type="ARBA" id="ARBA00022679"/>
    </source>
</evidence>
<keyword evidence="4 9" id="KW-0547">Nucleotide-binding</keyword>
<comment type="catalytic activity">
    <reaction evidence="8 9">
        <text>(R)-4'-phosphopantetheine + ATP + H(+) = 3'-dephospho-CoA + diphosphate</text>
        <dbReference type="Rhea" id="RHEA:19801"/>
        <dbReference type="ChEBI" id="CHEBI:15378"/>
        <dbReference type="ChEBI" id="CHEBI:30616"/>
        <dbReference type="ChEBI" id="CHEBI:33019"/>
        <dbReference type="ChEBI" id="CHEBI:57328"/>
        <dbReference type="ChEBI" id="CHEBI:61723"/>
        <dbReference type="EC" id="2.7.7.3"/>
    </reaction>
</comment>
<dbReference type="EC" id="2.7.7.3" evidence="9"/>
<dbReference type="CDD" id="cd02163">
    <property type="entry name" value="PPAT"/>
    <property type="match status" value="1"/>
</dbReference>